<organism evidence="7 8">
    <name type="scientific">Paecilomyces lecythidis</name>
    <dbReference type="NCBI Taxonomy" id="3004212"/>
    <lineage>
        <taxon>Eukaryota</taxon>
        <taxon>Fungi</taxon>
        <taxon>Dikarya</taxon>
        <taxon>Ascomycota</taxon>
        <taxon>Pezizomycotina</taxon>
        <taxon>Eurotiomycetes</taxon>
        <taxon>Eurotiomycetidae</taxon>
        <taxon>Eurotiales</taxon>
        <taxon>Thermoascaceae</taxon>
        <taxon>Paecilomyces</taxon>
    </lineage>
</organism>
<comment type="pathway">
    <text evidence="5">Cofactor biosynthesis; molybdopterin biosynthesis.</text>
</comment>
<dbReference type="InterPro" id="IPR044672">
    <property type="entry name" value="MOCS2A"/>
</dbReference>
<proteinExistence type="inferred from homology"/>
<keyword evidence="8" id="KW-1185">Reference proteome</keyword>
<dbReference type="PANTHER" id="PTHR33359">
    <property type="entry name" value="MOLYBDOPTERIN SYNTHASE SULFUR CARRIER SUBUNIT"/>
    <property type="match status" value="1"/>
</dbReference>
<keyword evidence="3 5" id="KW-0547">Nucleotide-binding</keyword>
<dbReference type="CDD" id="cd00754">
    <property type="entry name" value="Ubl_MoaD"/>
    <property type="match status" value="1"/>
</dbReference>
<comment type="similarity">
    <text evidence="5">Belongs to the MoaD family. MOCS2A subfamily.</text>
</comment>
<evidence type="ECO:0000313" key="7">
    <source>
        <dbReference type="EMBL" id="KAL1878413.1"/>
    </source>
</evidence>
<dbReference type="InterPro" id="IPR028887">
    <property type="entry name" value="MOCS2A_euk"/>
</dbReference>
<evidence type="ECO:0000256" key="4">
    <source>
        <dbReference type="ARBA" id="ARBA00023150"/>
    </source>
</evidence>
<name>A0ABR3XS40_9EURO</name>
<keyword evidence="4 5" id="KW-0501">Molybdenum cofactor biosynthesis</keyword>
<protein>
    <recommendedName>
        <fullName evidence="5">Molybdopterin synthase sulfur carrier subunit</fullName>
    </recommendedName>
    <alternativeName>
        <fullName evidence="5">Common component for nitrate reductase and xanthine dehydrogenase protein G</fullName>
    </alternativeName>
    <alternativeName>
        <fullName evidence="5">Molybdenum cofactor synthesis protein 2 small subunit</fullName>
    </alternativeName>
    <alternativeName>
        <fullName evidence="5">Molybdenum cofactor synthesis protein 2A</fullName>
    </alternativeName>
    <alternativeName>
        <fullName evidence="5">Sulfur carrier protein MOCS2A</fullName>
        <shortName evidence="5">MOCS2A</shortName>
    </alternativeName>
</protein>
<feature type="region of interest" description="Disordered" evidence="6">
    <location>
        <begin position="80"/>
        <end position="109"/>
    </location>
</feature>
<evidence type="ECO:0000256" key="1">
    <source>
        <dbReference type="ARBA" id="ARBA00022490"/>
    </source>
</evidence>
<evidence type="ECO:0000256" key="3">
    <source>
        <dbReference type="ARBA" id="ARBA00022741"/>
    </source>
</evidence>
<comment type="function">
    <text evidence="5">Acts as a sulfur carrier required for molybdopterin biosynthesis. Component of the molybdopterin synthase complex that catalyzes the conversion of precursor Z into molybdopterin by mediating the incorporation of 2 sulfur atoms into precursor Z to generate a dithiolene group. In the complex, serves as sulfur donor by being thiocarboxylated (-COSH) at its C-terminus by UBA4. After interaction with MOCS2B, the sulfur is then transferred to precursor Z to form molybdopterin.</text>
</comment>
<dbReference type="EMBL" id="JAVDPF010000012">
    <property type="protein sequence ID" value="KAL1878413.1"/>
    <property type="molecule type" value="Genomic_DNA"/>
</dbReference>
<dbReference type="PANTHER" id="PTHR33359:SF1">
    <property type="entry name" value="MOLYBDOPTERIN SYNTHASE SULFUR CARRIER SUBUNIT"/>
    <property type="match status" value="1"/>
</dbReference>
<feature type="compositionally biased region" description="Basic and acidic residues" evidence="6">
    <location>
        <begin position="82"/>
        <end position="98"/>
    </location>
</feature>
<evidence type="ECO:0000256" key="5">
    <source>
        <dbReference type="HAMAP-Rule" id="MF_03051"/>
    </source>
</evidence>
<dbReference type="Gene3D" id="3.10.20.30">
    <property type="match status" value="1"/>
</dbReference>
<evidence type="ECO:0000256" key="6">
    <source>
        <dbReference type="SAM" id="MobiDB-lite"/>
    </source>
</evidence>
<comment type="PTM">
    <text evidence="5">C-terminal thiocarboxylation occurs in 2 steps, it is first acyl-adenylated (-COAMP) via the hesA/moeB/thiF part of UBA4, then thiocarboxylated (-COSH) via the rhodanese domain of UBA4.</text>
</comment>
<dbReference type="SUPFAM" id="SSF54285">
    <property type="entry name" value="MoaD/ThiS"/>
    <property type="match status" value="1"/>
</dbReference>
<sequence>MATSASWSTQGKGQTGTFQIHYFASAASYTQKQTESLPAPLPLSKLFSVLEERYPGIREKVLVSCGVSLGMEYVDVEELEKEEEKDGGRERVMIKPGDEIGIIPPVSSG</sequence>
<comment type="subunit">
    <text evidence="5">Heterotetramer; composed of 2 small (MOCS2A) and 2 large (MOCS2B) subunits.</text>
</comment>
<keyword evidence="2 5" id="KW-0597">Phosphoprotein</keyword>
<comment type="caution">
    <text evidence="7">The sequence shown here is derived from an EMBL/GenBank/DDBJ whole genome shotgun (WGS) entry which is preliminary data.</text>
</comment>
<dbReference type="InterPro" id="IPR016155">
    <property type="entry name" value="Mopterin_synth/thiamin_S_b"/>
</dbReference>
<keyword evidence="1 5" id="KW-0963">Cytoplasm</keyword>
<dbReference type="HAMAP" id="MF_03051">
    <property type="entry name" value="MOCS2A"/>
    <property type="match status" value="1"/>
</dbReference>
<evidence type="ECO:0000313" key="8">
    <source>
        <dbReference type="Proteomes" id="UP001583193"/>
    </source>
</evidence>
<dbReference type="Proteomes" id="UP001583193">
    <property type="component" value="Unassembled WGS sequence"/>
</dbReference>
<gene>
    <name evidence="5" type="primary">cnxG</name>
    <name evidence="7" type="ORF">Plec18167_004485</name>
</gene>
<evidence type="ECO:0000256" key="2">
    <source>
        <dbReference type="ARBA" id="ARBA00022553"/>
    </source>
</evidence>
<comment type="subcellular location">
    <subcellularLocation>
        <location evidence="5">Cytoplasm</location>
    </subcellularLocation>
</comment>
<accession>A0ABR3XS40</accession>
<dbReference type="InterPro" id="IPR012675">
    <property type="entry name" value="Beta-grasp_dom_sf"/>
</dbReference>
<reference evidence="7 8" key="1">
    <citation type="journal article" date="2024" name="IMA Fungus">
        <title>IMA Genome - F19 : A genome assembly and annotation guide to empower mycologists, including annotated draft genome sequences of Ceratocystis pirilliformis, Diaporthe australafricana, Fusarium ophioides, Paecilomyces lecythidis, and Sporothrix stenoceras.</title>
        <authorList>
            <person name="Aylward J."/>
            <person name="Wilson A.M."/>
            <person name="Visagie C.M."/>
            <person name="Spraker J."/>
            <person name="Barnes I."/>
            <person name="Buitendag C."/>
            <person name="Ceriani C."/>
            <person name="Del Mar Angel L."/>
            <person name="du Plessis D."/>
            <person name="Fuchs T."/>
            <person name="Gasser K."/>
            <person name="Kramer D."/>
            <person name="Li W."/>
            <person name="Munsamy K."/>
            <person name="Piso A."/>
            <person name="Price J.L."/>
            <person name="Sonnekus B."/>
            <person name="Thomas C."/>
            <person name="van der Nest A."/>
            <person name="van Dijk A."/>
            <person name="van Heerden A."/>
            <person name="van Vuuren N."/>
            <person name="Yilmaz N."/>
            <person name="Duong T.A."/>
            <person name="van der Merwe N.A."/>
            <person name="Wingfield M.J."/>
            <person name="Wingfield B.D."/>
        </authorList>
    </citation>
    <scope>NUCLEOTIDE SEQUENCE [LARGE SCALE GENOMIC DNA]</scope>
    <source>
        <strain evidence="7 8">CMW 18167</strain>
    </source>
</reference>
<feature type="modified residue" description="1-thioglycine; alternate" evidence="5">
    <location>
        <position position="109"/>
    </location>
</feature>
<feature type="modified residue" description="Glycyl adenylate; alternate" evidence="5">
    <location>
        <position position="109"/>
    </location>
</feature>